<name>A0ABU4W6Q3_9FUSO</name>
<protein>
    <submittedName>
        <fullName evidence="2">IS21 family transposase</fullName>
    </submittedName>
</protein>
<dbReference type="PANTHER" id="PTHR35004">
    <property type="entry name" value="TRANSPOSASE RV3428C-RELATED"/>
    <property type="match status" value="1"/>
</dbReference>
<comment type="caution">
    <text evidence="2">The sequence shown here is derived from an EMBL/GenBank/DDBJ whole genome shotgun (WGS) entry which is preliminary data.</text>
</comment>
<sequence length="508" mass="59408">MKGLYMFEEIKKLKALPLKLKESQVAKQLNIDTRTVKKYWNMTEQDFLNLVKKLNESKSKSVLDQYKDEILGFLTTYKSFTAAQVYDRLKEQHINFNLCESSVRNYVAKLREQHNLNKKIKEREYVAVEELPMGKQAQVDFGEIILYDIENKPVKVWTFAMVLSHSRYKYGYWQDKPFNAQDFVDVHNKAFRYFGGIPEEIVYDRTKVALINENEDGTFKLCKTFEEYVEKVKFKPVFCKPYDPESKGKIEAVVKYFKFNFANHRTYKGIDNLNAAFHRWLERTGNTKIHQTTKKVPSEVFSLERQYLSDKHLSKDIQIIQHRVKKDNTISYEGNRYSLPKGTYSAHKNVALNIVGDLLEIKTLDLNLIISYKITSGKGRLIQKEPYHRQVDKGISELKAEIFEQFKYNEKLVEYIEKLIVSDPKNVRRNLVKLQTLGNEFSLNFLIGGVEYAILKGDLSLATLTLKVKQYALPVKKEESSQNDLIPKICDVNTRSILEYQNIQEEGL</sequence>
<dbReference type="Pfam" id="PF00665">
    <property type="entry name" value="rve"/>
    <property type="match status" value="1"/>
</dbReference>
<organism evidence="2 3">
    <name type="scientific">Candidatus Cetobacterium colombiensis</name>
    <dbReference type="NCBI Taxonomy" id="3073100"/>
    <lineage>
        <taxon>Bacteria</taxon>
        <taxon>Fusobacteriati</taxon>
        <taxon>Fusobacteriota</taxon>
        <taxon>Fusobacteriia</taxon>
        <taxon>Fusobacteriales</taxon>
        <taxon>Fusobacteriaceae</taxon>
        <taxon>Cetobacterium</taxon>
    </lineage>
</organism>
<dbReference type="Proteomes" id="UP001279681">
    <property type="component" value="Unassembled WGS sequence"/>
</dbReference>
<dbReference type="EMBL" id="JAVIKH010000002">
    <property type="protein sequence ID" value="MDX8335206.1"/>
    <property type="molecule type" value="Genomic_DNA"/>
</dbReference>
<accession>A0ABU4W6Q3</accession>
<dbReference type="RefSeq" id="WP_320312619.1">
    <property type="nucleotide sequence ID" value="NZ_JAVIKH010000002.1"/>
</dbReference>
<keyword evidence="3" id="KW-1185">Reference proteome</keyword>
<gene>
    <name evidence="2" type="primary">istA</name>
    <name evidence="2" type="ORF">RFV38_01655</name>
</gene>
<evidence type="ECO:0000313" key="3">
    <source>
        <dbReference type="Proteomes" id="UP001279681"/>
    </source>
</evidence>
<dbReference type="NCBIfam" id="NF033546">
    <property type="entry name" value="transpos_IS21"/>
    <property type="match status" value="1"/>
</dbReference>
<dbReference type="SUPFAM" id="SSF53098">
    <property type="entry name" value="Ribonuclease H-like"/>
    <property type="match status" value="1"/>
</dbReference>
<dbReference type="InterPro" id="IPR036397">
    <property type="entry name" value="RNaseH_sf"/>
</dbReference>
<proteinExistence type="predicted"/>
<evidence type="ECO:0000313" key="2">
    <source>
        <dbReference type="EMBL" id="MDX8335206.1"/>
    </source>
</evidence>
<reference evidence="3" key="1">
    <citation type="submission" date="2023-07" db="EMBL/GenBank/DDBJ databases">
        <authorList>
            <person name="Colorado M.A."/>
            <person name="Villamil L.M."/>
            <person name="Melo J.F."/>
            <person name="Rodriguez J.A."/>
            <person name="Ruiz R.Y."/>
        </authorList>
    </citation>
    <scope>NUCLEOTIDE SEQUENCE [LARGE SCALE GENOMIC DNA]</scope>
    <source>
        <strain evidence="3">C33</strain>
    </source>
</reference>
<dbReference type="InterPro" id="IPR001584">
    <property type="entry name" value="Integrase_cat-core"/>
</dbReference>
<dbReference type="PANTHER" id="PTHR35004:SF6">
    <property type="entry name" value="TRANSPOSASE"/>
    <property type="match status" value="1"/>
</dbReference>
<feature type="domain" description="Integrase catalytic" evidence="1">
    <location>
        <begin position="128"/>
        <end position="305"/>
    </location>
</feature>
<dbReference type="InterPro" id="IPR012337">
    <property type="entry name" value="RNaseH-like_sf"/>
</dbReference>
<dbReference type="Gene3D" id="3.30.420.10">
    <property type="entry name" value="Ribonuclease H-like superfamily/Ribonuclease H"/>
    <property type="match status" value="1"/>
</dbReference>
<evidence type="ECO:0000259" key="1">
    <source>
        <dbReference type="PROSITE" id="PS50994"/>
    </source>
</evidence>
<dbReference type="PROSITE" id="PS50994">
    <property type="entry name" value="INTEGRASE"/>
    <property type="match status" value="1"/>
</dbReference>